<keyword evidence="3" id="KW-0406">Ion transport</keyword>
<keyword evidence="1" id="KW-0472">Membrane</keyword>
<evidence type="ECO:0000313" key="3">
    <source>
        <dbReference type="EMBL" id="SDY34748.1"/>
    </source>
</evidence>
<name>A0A1H3J5M5_9BACI</name>
<evidence type="ECO:0000256" key="1">
    <source>
        <dbReference type="SAM" id="Phobius"/>
    </source>
</evidence>
<keyword evidence="4" id="KW-1185">Reference proteome</keyword>
<keyword evidence="3" id="KW-0407">Ion channel</keyword>
<dbReference type="Gene3D" id="1.10.287.70">
    <property type="match status" value="1"/>
</dbReference>
<dbReference type="GO" id="GO:0034220">
    <property type="term" value="P:monoatomic ion transmembrane transport"/>
    <property type="evidence" value="ECO:0007669"/>
    <property type="project" value="UniProtKB-KW"/>
</dbReference>
<keyword evidence="1" id="KW-0812">Transmembrane</keyword>
<dbReference type="OrthoDB" id="9813518at2"/>
<reference evidence="4" key="1">
    <citation type="submission" date="2016-10" db="EMBL/GenBank/DDBJ databases">
        <authorList>
            <person name="Varghese N."/>
            <person name="Submissions S."/>
        </authorList>
    </citation>
    <scope>NUCLEOTIDE SEQUENCE [LARGE SCALE GENOMIC DNA]</scope>
    <source>
        <strain evidence="4">SP</strain>
    </source>
</reference>
<dbReference type="AlphaFoldDB" id="A0A1H3J5M5"/>
<keyword evidence="1" id="KW-1133">Transmembrane helix</keyword>
<organism evidence="3 4">
    <name type="scientific">Evansella caseinilytica</name>
    <dbReference type="NCBI Taxonomy" id="1503961"/>
    <lineage>
        <taxon>Bacteria</taxon>
        <taxon>Bacillati</taxon>
        <taxon>Bacillota</taxon>
        <taxon>Bacilli</taxon>
        <taxon>Bacillales</taxon>
        <taxon>Bacillaceae</taxon>
        <taxon>Evansella</taxon>
    </lineage>
</organism>
<gene>
    <name evidence="3" type="ORF">SAMN05421736_1011019</name>
</gene>
<accession>A0A1H3J5M5</accession>
<feature type="transmembrane region" description="Helical" evidence="1">
    <location>
        <begin position="37"/>
        <end position="61"/>
    </location>
</feature>
<evidence type="ECO:0000259" key="2">
    <source>
        <dbReference type="Pfam" id="PF07885"/>
    </source>
</evidence>
<dbReference type="SUPFAM" id="SSF81324">
    <property type="entry name" value="Voltage-gated potassium channels"/>
    <property type="match status" value="1"/>
</dbReference>
<keyword evidence="3" id="KW-0813">Transport</keyword>
<evidence type="ECO:0000313" key="4">
    <source>
        <dbReference type="Proteomes" id="UP000198935"/>
    </source>
</evidence>
<dbReference type="Proteomes" id="UP000198935">
    <property type="component" value="Unassembled WGS sequence"/>
</dbReference>
<dbReference type="EMBL" id="FNPI01000001">
    <property type="protein sequence ID" value="SDY34748.1"/>
    <property type="molecule type" value="Genomic_DNA"/>
</dbReference>
<dbReference type="Pfam" id="PF07885">
    <property type="entry name" value="Ion_trans_2"/>
    <property type="match status" value="1"/>
</dbReference>
<dbReference type="InterPro" id="IPR013099">
    <property type="entry name" value="K_chnl_dom"/>
</dbReference>
<feature type="transmembrane region" description="Helical" evidence="1">
    <location>
        <begin position="6"/>
        <end position="25"/>
    </location>
</feature>
<sequence length="143" mass="16010">MKYLFLLVVFLVAALGIGMSFYLLVKQQPAERQRISLRNFVVLVLVYVTVTCGFGAVYLGLEVTGHRVLTEGGKLIAHDSVFHLVEDVLYFSSVTLLTVGYGDITPQGIGRWIAMIQALIGYLLPAAFVVTTVFYRERQRQHL</sequence>
<proteinExistence type="predicted"/>
<protein>
    <submittedName>
        <fullName evidence="3">Potassium channel LctB</fullName>
    </submittedName>
</protein>
<feature type="transmembrane region" description="Helical" evidence="1">
    <location>
        <begin position="112"/>
        <end position="135"/>
    </location>
</feature>
<feature type="domain" description="Potassium channel" evidence="2">
    <location>
        <begin position="86"/>
        <end position="131"/>
    </location>
</feature>
<dbReference type="STRING" id="1503961.SAMN05421736_1011019"/>